<feature type="transmembrane region" description="Helical" evidence="1">
    <location>
        <begin position="103"/>
        <end position="124"/>
    </location>
</feature>
<dbReference type="AlphaFoldDB" id="A0AAP2GR76"/>
<dbReference type="EMBL" id="JAHESF010000050">
    <property type="protein sequence ID" value="MBT1700883.1"/>
    <property type="molecule type" value="Genomic_DNA"/>
</dbReference>
<keyword evidence="1" id="KW-0472">Membrane</keyword>
<dbReference type="RefSeq" id="WP_254169571.1">
    <property type="nucleotide sequence ID" value="NZ_JAHESF010000050.1"/>
</dbReference>
<dbReference type="Gene3D" id="3.55.50.30">
    <property type="match status" value="1"/>
</dbReference>
<sequence length="340" mass="38464">MNDKHKLYENYSVEDFATDPDFVQWVKRADPQGNEFWKAWLSKYPHKRVVVEEARGLVLSMTFLPHPDAQEATQNIWERINATNRQQAEAPPVTLQPTRTISLWWKAAAAIAGILLLAGVWLYAPYSDKAISYQTSFGETHKIVLPDSSVVTLNANSKLTLGRWENDREVWLQGEAFFSVRKKKRASGNAEPVKFIVHTNTLDVNVLGTEFTVSERSDTRVVLNTGKIALTLPDKTIMMNPGDMVEISGRKKEPVQRTVDPRVYSAWKDNEWILDGLSLEKIAQRIEETYGLKVVIKKNPDPNIEVTGVVPTDNLDTLLKALSAAFNLTFKQEGKEVLIE</sequence>
<dbReference type="PIRSF" id="PIRSF018266">
    <property type="entry name" value="FecR"/>
    <property type="match status" value="1"/>
</dbReference>
<keyword evidence="1" id="KW-1133">Transmembrane helix</keyword>
<comment type="caution">
    <text evidence="4">The sequence shown here is derived from an EMBL/GenBank/DDBJ whole genome shotgun (WGS) entry which is preliminary data.</text>
</comment>
<dbReference type="Pfam" id="PF04773">
    <property type="entry name" value="FecR"/>
    <property type="match status" value="1"/>
</dbReference>
<evidence type="ECO:0000313" key="4">
    <source>
        <dbReference type="EMBL" id="MBT1700883.1"/>
    </source>
</evidence>
<dbReference type="InterPro" id="IPR032508">
    <property type="entry name" value="FecR_C"/>
</dbReference>
<dbReference type="Gene3D" id="2.60.120.1440">
    <property type="match status" value="1"/>
</dbReference>
<dbReference type="InterPro" id="IPR012373">
    <property type="entry name" value="Ferrdict_sens_TM"/>
</dbReference>
<feature type="domain" description="Protein FecR C-terminal" evidence="3">
    <location>
        <begin position="273"/>
        <end position="339"/>
    </location>
</feature>
<dbReference type="Pfam" id="PF16344">
    <property type="entry name" value="FecR_C"/>
    <property type="match status" value="1"/>
</dbReference>
<evidence type="ECO:0000259" key="2">
    <source>
        <dbReference type="Pfam" id="PF04773"/>
    </source>
</evidence>
<protein>
    <submittedName>
        <fullName evidence="4">FecR domain-containing protein</fullName>
    </submittedName>
</protein>
<dbReference type="GO" id="GO:0016989">
    <property type="term" value="F:sigma factor antagonist activity"/>
    <property type="evidence" value="ECO:0007669"/>
    <property type="project" value="TreeGrafter"/>
</dbReference>
<gene>
    <name evidence="4" type="ORF">KK083_28585</name>
</gene>
<dbReference type="PANTHER" id="PTHR30273">
    <property type="entry name" value="PERIPLASMIC SIGNAL SENSOR AND SIGMA FACTOR ACTIVATOR FECR-RELATED"/>
    <property type="match status" value="1"/>
</dbReference>
<name>A0AAP2GR76_9BACT</name>
<organism evidence="4 5">
    <name type="scientific">Chryseosolibacter histidini</name>
    <dbReference type="NCBI Taxonomy" id="2782349"/>
    <lineage>
        <taxon>Bacteria</taxon>
        <taxon>Pseudomonadati</taxon>
        <taxon>Bacteroidota</taxon>
        <taxon>Cytophagia</taxon>
        <taxon>Cytophagales</taxon>
        <taxon>Chryseotaleaceae</taxon>
        <taxon>Chryseosolibacter</taxon>
    </lineage>
</organism>
<proteinExistence type="predicted"/>
<accession>A0AAP2GR76</accession>
<evidence type="ECO:0000259" key="3">
    <source>
        <dbReference type="Pfam" id="PF16344"/>
    </source>
</evidence>
<keyword evidence="5" id="KW-1185">Reference proteome</keyword>
<dbReference type="InterPro" id="IPR006860">
    <property type="entry name" value="FecR"/>
</dbReference>
<reference evidence="4 5" key="1">
    <citation type="submission" date="2021-05" db="EMBL/GenBank/DDBJ databases">
        <title>A Polyphasic approach of four new species of the genus Ohtaekwangia: Ohtaekwangia histidinii sp. nov., Ohtaekwangia cretensis sp. nov., Ohtaekwangia indiensis sp. nov., Ohtaekwangia reichenbachii sp. nov. from diverse environment.</title>
        <authorList>
            <person name="Octaviana S."/>
        </authorList>
    </citation>
    <scope>NUCLEOTIDE SEQUENCE [LARGE SCALE GENOMIC DNA]</scope>
    <source>
        <strain evidence="4 5">PWU4</strain>
    </source>
</reference>
<dbReference type="PANTHER" id="PTHR30273:SF2">
    <property type="entry name" value="PROTEIN FECR"/>
    <property type="match status" value="1"/>
</dbReference>
<dbReference type="Proteomes" id="UP001319200">
    <property type="component" value="Unassembled WGS sequence"/>
</dbReference>
<evidence type="ECO:0000256" key="1">
    <source>
        <dbReference type="SAM" id="Phobius"/>
    </source>
</evidence>
<feature type="domain" description="FecR protein" evidence="2">
    <location>
        <begin position="133"/>
        <end position="228"/>
    </location>
</feature>
<keyword evidence="1" id="KW-0812">Transmembrane</keyword>
<evidence type="ECO:0000313" key="5">
    <source>
        <dbReference type="Proteomes" id="UP001319200"/>
    </source>
</evidence>